<dbReference type="Proteomes" id="UP001305815">
    <property type="component" value="Chromosome"/>
</dbReference>
<sequence>MSRILVLYRSKYGSTKKYADMLKEELACDVFEIGNFPFHQAEHYDFIIAAGGIYAGGISVMKDIRRNQRFLSDKNVVIFAVGASPFYPKTFEELKKQNLKDLSFSVTMFYGRGAYDESVMSFKDRTLCRMLKKSLQKSKPETLEPWMEAFLEADGKSCDWTDRAYLEPLFDYLNVRSAT</sequence>
<dbReference type="InterPro" id="IPR029039">
    <property type="entry name" value="Flavoprotein-like_sf"/>
</dbReference>
<dbReference type="Gene3D" id="3.40.50.360">
    <property type="match status" value="1"/>
</dbReference>
<dbReference type="InterPro" id="IPR052200">
    <property type="entry name" value="Protoporphyrinogen_IX_DH"/>
</dbReference>
<dbReference type="PANTHER" id="PTHR38030">
    <property type="entry name" value="PROTOPORPHYRINOGEN IX DEHYDROGENASE [MENAQUINONE]"/>
    <property type="match status" value="1"/>
</dbReference>
<dbReference type="RefSeq" id="WP_230106504.1">
    <property type="nucleotide sequence ID" value="NZ_AP024845.1"/>
</dbReference>
<dbReference type="SUPFAM" id="SSF52218">
    <property type="entry name" value="Flavoproteins"/>
    <property type="match status" value="1"/>
</dbReference>
<dbReference type="PROSITE" id="PS50902">
    <property type="entry name" value="FLAVODOXIN_LIKE"/>
    <property type="match status" value="1"/>
</dbReference>
<gene>
    <name evidence="2" type="ORF">Lac1_13060</name>
</gene>
<dbReference type="Pfam" id="PF12724">
    <property type="entry name" value="Flavodoxin_5"/>
    <property type="match status" value="1"/>
</dbReference>
<reference evidence="3" key="1">
    <citation type="journal article" date="2023" name="Int. J. Syst. Evol. Microbiol.">
        <title>Claveliimonas bilis gen. nov., sp. nov., deoxycholic acid-producing bacteria isolated from human faeces, and reclassification of Sellimonas monacensis Zenner et al. 2021 as Claveliimonas monacensis comb. nov.</title>
        <authorList>
            <person name="Hisatomi A."/>
            <person name="Kastawa N.W.E.P.G."/>
            <person name="Song I."/>
            <person name="Ohkuma M."/>
            <person name="Fukiya S."/>
            <person name="Sakamoto M."/>
        </authorList>
    </citation>
    <scope>NUCLEOTIDE SEQUENCE [LARGE SCALE GENOMIC DNA]</scope>
    <source>
        <strain evidence="3">12BBH14</strain>
    </source>
</reference>
<dbReference type="PROSITE" id="PS00201">
    <property type="entry name" value="FLAVODOXIN"/>
    <property type="match status" value="1"/>
</dbReference>
<protein>
    <submittedName>
        <fullName evidence="2">Flavodoxin</fullName>
    </submittedName>
</protein>
<dbReference type="PANTHER" id="PTHR38030:SF2">
    <property type="entry name" value="PROTOPORPHYRINOGEN IX DEHYDROGENASE [QUINONE]"/>
    <property type="match status" value="1"/>
</dbReference>
<feature type="domain" description="Flavodoxin-like" evidence="1">
    <location>
        <begin position="4"/>
        <end position="151"/>
    </location>
</feature>
<evidence type="ECO:0000313" key="2">
    <source>
        <dbReference type="EMBL" id="BDZ77123.1"/>
    </source>
</evidence>
<keyword evidence="3" id="KW-1185">Reference proteome</keyword>
<accession>A0ABN6YV54</accession>
<proteinExistence type="predicted"/>
<organism evidence="2 3">
    <name type="scientific">Claveliimonas bilis</name>
    <dbReference type="NCBI Taxonomy" id="3028070"/>
    <lineage>
        <taxon>Bacteria</taxon>
        <taxon>Bacillati</taxon>
        <taxon>Bacillota</taxon>
        <taxon>Clostridia</taxon>
        <taxon>Lachnospirales</taxon>
        <taxon>Lachnospiraceae</taxon>
        <taxon>Claveliimonas</taxon>
    </lineage>
</organism>
<dbReference type="InterPro" id="IPR026816">
    <property type="entry name" value="Flavodoxin_dom"/>
</dbReference>
<dbReference type="InterPro" id="IPR001226">
    <property type="entry name" value="Flavodoxin_CS"/>
</dbReference>
<evidence type="ECO:0000313" key="3">
    <source>
        <dbReference type="Proteomes" id="UP001305815"/>
    </source>
</evidence>
<dbReference type="InterPro" id="IPR008254">
    <property type="entry name" value="Flavodoxin/NO_synth"/>
</dbReference>
<dbReference type="EMBL" id="AP027742">
    <property type="protein sequence ID" value="BDZ77123.1"/>
    <property type="molecule type" value="Genomic_DNA"/>
</dbReference>
<name>A0ABN6YV54_9FIRM</name>
<evidence type="ECO:0000259" key="1">
    <source>
        <dbReference type="PROSITE" id="PS50902"/>
    </source>
</evidence>